<evidence type="ECO:0000259" key="2">
    <source>
        <dbReference type="Pfam" id="PF07995"/>
    </source>
</evidence>
<dbReference type="Proteomes" id="UP000294850">
    <property type="component" value="Unassembled WGS sequence"/>
</dbReference>
<gene>
    <name evidence="3" type="ORF">E0F88_17040</name>
</gene>
<accession>A0A4R5DS08</accession>
<dbReference type="OrthoDB" id="9770043at2"/>
<feature type="domain" description="Glucose/Sorbosone dehydrogenase" evidence="2">
    <location>
        <begin position="47"/>
        <end position="337"/>
    </location>
</feature>
<name>A0A4R5DS08_9BACT</name>
<dbReference type="SUPFAM" id="SSF50952">
    <property type="entry name" value="Soluble quinoprotein glucose dehydrogenase"/>
    <property type="match status" value="1"/>
</dbReference>
<dbReference type="InterPro" id="IPR013783">
    <property type="entry name" value="Ig-like_fold"/>
</dbReference>
<feature type="signal peptide" evidence="1">
    <location>
        <begin position="1"/>
        <end position="32"/>
    </location>
</feature>
<dbReference type="InterPro" id="IPR012938">
    <property type="entry name" value="Glc/Sorbosone_DH"/>
</dbReference>
<evidence type="ECO:0000256" key="1">
    <source>
        <dbReference type="SAM" id="SignalP"/>
    </source>
</evidence>
<reference evidence="3 4" key="1">
    <citation type="submission" date="2019-03" db="EMBL/GenBank/DDBJ databases">
        <title>Dyadobacter AR-3-6 sp. nov., isolated from arctic soil.</title>
        <authorList>
            <person name="Chaudhary D.K."/>
        </authorList>
    </citation>
    <scope>NUCLEOTIDE SEQUENCE [LARGE SCALE GENOMIC DNA]</scope>
    <source>
        <strain evidence="3 4">AR-3-6</strain>
    </source>
</reference>
<dbReference type="EMBL" id="SMFL01000006">
    <property type="protein sequence ID" value="TDE13613.1"/>
    <property type="molecule type" value="Genomic_DNA"/>
</dbReference>
<proteinExistence type="predicted"/>
<dbReference type="RefSeq" id="WP_131959490.1">
    <property type="nucleotide sequence ID" value="NZ_SMFL01000006.1"/>
</dbReference>
<evidence type="ECO:0000313" key="3">
    <source>
        <dbReference type="EMBL" id="TDE13613.1"/>
    </source>
</evidence>
<dbReference type="Pfam" id="PF07995">
    <property type="entry name" value="GSDH"/>
    <property type="match status" value="1"/>
</dbReference>
<dbReference type="InterPro" id="IPR011042">
    <property type="entry name" value="6-blade_b-propeller_TolB-like"/>
</dbReference>
<keyword evidence="1" id="KW-0732">Signal</keyword>
<evidence type="ECO:0000313" key="4">
    <source>
        <dbReference type="Proteomes" id="UP000294850"/>
    </source>
</evidence>
<dbReference type="PANTHER" id="PTHR19328">
    <property type="entry name" value="HEDGEHOG-INTERACTING PROTEIN"/>
    <property type="match status" value="1"/>
</dbReference>
<sequence>MKIITSNYAKRCTLRLLGLVLTLITAAENLYAQPSVTLRPVITENLTAPMQFVHAGDATGRMFVAERAGVIKVFDNSDTKEGLYPYRGIFMDISSMIYSQGEGGLLSIVFHPEFEQNTTHRGELFVYFTDNANAPNSDLVLRRYKVADPLSYTASVTASDEILRIPHPTYSNHNGGEMHFGPNDGLLYLSVGDGGGAGGPGNNSQRTTPASPTDKSYLLGKILRLDVNNISQGLAYAIPAGNPFSNEVYDYGLRNPFRWSFDRTTGDMWIGDVGQSMREEIDFRPAATAPGVNYGWNCFEGDLPYTPAAGNCGGFPNFAPAFAYQGVSVIGGVFYRGTDGVLANYFISADYGSGNIHFTKRNAANDGWETVVKANTIAGIADFDISDIGESESGEVHLVGLASNAIYRLESVVLPVKLTSFKAVKTAEGARLNWQTSSEENFSNFEVQYSADQGKFQTVGTVASSNQINGTTYQFSHSMPALGNAYYRLKMMDLDKTFEYSRIVSLQTDELAEGGFVRPSLVNSGSMNLLLEGSHQSFELVSTNGAVFHKEDISGKKGPLNIPVNKITSGMYIVRLIGNENVQQQKILILN</sequence>
<dbReference type="Gene3D" id="2.60.40.10">
    <property type="entry name" value="Immunoglobulins"/>
    <property type="match status" value="1"/>
</dbReference>
<dbReference type="InterPro" id="IPR011041">
    <property type="entry name" value="Quinoprot_gluc/sorb_DH_b-prop"/>
</dbReference>
<feature type="chain" id="PRO_5020780342" evidence="1">
    <location>
        <begin position="33"/>
        <end position="591"/>
    </location>
</feature>
<comment type="caution">
    <text evidence="3">The sequence shown here is derived from an EMBL/GenBank/DDBJ whole genome shotgun (WGS) entry which is preliminary data.</text>
</comment>
<organism evidence="3 4">
    <name type="scientific">Dyadobacter psychrotolerans</name>
    <dbReference type="NCBI Taxonomy" id="2541721"/>
    <lineage>
        <taxon>Bacteria</taxon>
        <taxon>Pseudomonadati</taxon>
        <taxon>Bacteroidota</taxon>
        <taxon>Cytophagia</taxon>
        <taxon>Cytophagales</taxon>
        <taxon>Spirosomataceae</taxon>
        <taxon>Dyadobacter</taxon>
    </lineage>
</organism>
<keyword evidence="4" id="KW-1185">Reference proteome</keyword>
<dbReference type="Gene3D" id="2.120.10.30">
    <property type="entry name" value="TolB, C-terminal domain"/>
    <property type="match status" value="1"/>
</dbReference>
<dbReference type="AlphaFoldDB" id="A0A4R5DS08"/>
<protein>
    <submittedName>
        <fullName evidence="3">Glucose dehydrogenase</fullName>
    </submittedName>
</protein>
<dbReference type="PANTHER" id="PTHR19328:SF75">
    <property type="entry name" value="ALDOSE SUGAR DEHYDROGENASE YLII"/>
    <property type="match status" value="1"/>
</dbReference>